<protein>
    <submittedName>
        <fullName evidence="1">Uncharacterized protein</fullName>
    </submittedName>
</protein>
<evidence type="ECO:0000313" key="2">
    <source>
        <dbReference type="Proteomes" id="UP000652761"/>
    </source>
</evidence>
<comment type="caution">
    <text evidence="1">The sequence shown here is derived from an EMBL/GenBank/DDBJ whole genome shotgun (WGS) entry which is preliminary data.</text>
</comment>
<keyword evidence="2" id="KW-1185">Reference proteome</keyword>
<proteinExistence type="predicted"/>
<sequence length="163" mass="18293">LAGHSELASRWVTSTVCWRQWCAVNMVLASIDVDVEFDELGVRLCGRLAGAVWLAAQRLTLTYGACVFIADPSPCGTVEVCVVFLDTLTPEFELYVRLRERRQWGNDFPEFVLLSLLFDFFLVERQLDLSSVTARLRVSVACEFVTRGRGLTSLRCALVLAQL</sequence>
<dbReference type="EMBL" id="NMUH01000328">
    <property type="protein sequence ID" value="MQL77037.1"/>
    <property type="molecule type" value="Genomic_DNA"/>
</dbReference>
<organism evidence="1 2">
    <name type="scientific">Colocasia esculenta</name>
    <name type="common">Wild taro</name>
    <name type="synonym">Arum esculentum</name>
    <dbReference type="NCBI Taxonomy" id="4460"/>
    <lineage>
        <taxon>Eukaryota</taxon>
        <taxon>Viridiplantae</taxon>
        <taxon>Streptophyta</taxon>
        <taxon>Embryophyta</taxon>
        <taxon>Tracheophyta</taxon>
        <taxon>Spermatophyta</taxon>
        <taxon>Magnoliopsida</taxon>
        <taxon>Liliopsida</taxon>
        <taxon>Araceae</taxon>
        <taxon>Aroideae</taxon>
        <taxon>Colocasieae</taxon>
        <taxon>Colocasia</taxon>
    </lineage>
</organism>
<name>A0A843U4S3_COLES</name>
<accession>A0A843U4S3</accession>
<evidence type="ECO:0000313" key="1">
    <source>
        <dbReference type="EMBL" id="MQL77037.1"/>
    </source>
</evidence>
<reference evidence="1" key="1">
    <citation type="submission" date="2017-07" db="EMBL/GenBank/DDBJ databases">
        <title>Taro Niue Genome Assembly and Annotation.</title>
        <authorList>
            <person name="Atibalentja N."/>
            <person name="Keating K."/>
            <person name="Fields C.J."/>
        </authorList>
    </citation>
    <scope>NUCLEOTIDE SEQUENCE</scope>
    <source>
        <strain evidence="1">Niue_2</strain>
        <tissue evidence="1">Leaf</tissue>
    </source>
</reference>
<feature type="non-terminal residue" evidence="1">
    <location>
        <position position="1"/>
    </location>
</feature>
<dbReference type="AlphaFoldDB" id="A0A843U4S3"/>
<dbReference type="Proteomes" id="UP000652761">
    <property type="component" value="Unassembled WGS sequence"/>
</dbReference>
<gene>
    <name evidence="1" type="ORF">Taro_009443</name>
</gene>